<evidence type="ECO:0000259" key="2">
    <source>
        <dbReference type="Pfam" id="PF01345"/>
    </source>
</evidence>
<dbReference type="Proteomes" id="UP000885750">
    <property type="component" value="Unassembled WGS sequence"/>
</dbReference>
<name>A0A7V2SZ19_LEUMU</name>
<keyword evidence="1" id="KW-0732">Signal</keyword>
<comment type="caution">
    <text evidence="3">The sequence shown here is derived from an EMBL/GenBank/DDBJ whole genome shotgun (WGS) entry which is preliminary data.</text>
</comment>
<dbReference type="AlphaFoldDB" id="A0A7V2SZ19"/>
<dbReference type="InterPro" id="IPR047589">
    <property type="entry name" value="DUF11_rpt"/>
</dbReference>
<protein>
    <recommendedName>
        <fullName evidence="2">DUF11 domain-containing protein</fullName>
    </recommendedName>
</protein>
<dbReference type="EMBL" id="DRMS01000118">
    <property type="protein sequence ID" value="HFC91735.1"/>
    <property type="molecule type" value="Genomic_DNA"/>
</dbReference>
<gene>
    <name evidence="3" type="ORF">ENJ51_02865</name>
</gene>
<organism evidence="3">
    <name type="scientific">Leucothrix mucor</name>
    <dbReference type="NCBI Taxonomy" id="45248"/>
    <lineage>
        <taxon>Bacteria</taxon>
        <taxon>Pseudomonadati</taxon>
        <taxon>Pseudomonadota</taxon>
        <taxon>Gammaproteobacteria</taxon>
        <taxon>Thiotrichales</taxon>
        <taxon>Thiotrichaceae</taxon>
        <taxon>Leucothrix</taxon>
    </lineage>
</organism>
<dbReference type="Pfam" id="PF01345">
    <property type="entry name" value="DUF11"/>
    <property type="match status" value="1"/>
</dbReference>
<evidence type="ECO:0000313" key="3">
    <source>
        <dbReference type="EMBL" id="HFC91735.1"/>
    </source>
</evidence>
<sequence length="537" mass="56167">MKYHHKNNAFTIWFLIFSMLLSFAVHAKSPAAGTLIQNQASATYKDANGVKQTATSNVVETLIQQVGAMQLVQDQTRYGAAGNVVYLPHVLTNMGNGVDTYDLTVANVGADDYEFDLTKVLIYADKDKDGLPDSTTPITSTDALAADEAFYFVIGAEIPAGATNVQQGKLTIEGKSQFDKTQIKTNTDTVIVSEDAVINVVKSMSANSGLSPSGSYTITLSYENKGVETATNVILSDSLPAGMTYSSSGAHWSETGSGLTLTDTDSNDAQGTAPNTIKFCAYETGCDNKVSAVIAQVAAGASGEVTFKVTIADALPASTLVNIATFSYHNGSVDIPSTNTNQVPFEILQQPSVIANGSETDPTDGADNKNTGTDSFIVDSASRGATVVFDNIIRNTGNSDDVFDITMDEANSSFPIGTVFQLFQSDGFTPLMDSNNNGTVDTGIMAPNARYKVVLKAILPSNASGDNNGVGFDMIKIATSSLDSSIANSVTDHLGKITGDSVDLTNNKDIASGADAADGVGIGPEGRAVTTETIIPS</sequence>
<feature type="non-terminal residue" evidence="3">
    <location>
        <position position="537"/>
    </location>
</feature>
<proteinExistence type="predicted"/>
<reference evidence="3" key="1">
    <citation type="journal article" date="2020" name="mSystems">
        <title>Genome- and Community-Level Interaction Insights into Carbon Utilization and Element Cycling Functions of Hydrothermarchaeota in Hydrothermal Sediment.</title>
        <authorList>
            <person name="Zhou Z."/>
            <person name="Liu Y."/>
            <person name="Xu W."/>
            <person name="Pan J."/>
            <person name="Luo Z.H."/>
            <person name="Li M."/>
        </authorList>
    </citation>
    <scope>NUCLEOTIDE SEQUENCE [LARGE SCALE GENOMIC DNA]</scope>
    <source>
        <strain evidence="3">HyVt-493</strain>
    </source>
</reference>
<feature type="chain" id="PRO_5030658083" description="DUF11 domain-containing protein" evidence="1">
    <location>
        <begin position="28"/>
        <end position="537"/>
    </location>
</feature>
<feature type="domain" description="DUF11" evidence="2">
    <location>
        <begin position="200"/>
        <end position="339"/>
    </location>
</feature>
<dbReference type="NCBIfam" id="TIGR01451">
    <property type="entry name" value="B_ant_repeat"/>
    <property type="match status" value="1"/>
</dbReference>
<feature type="signal peptide" evidence="1">
    <location>
        <begin position="1"/>
        <end position="27"/>
    </location>
</feature>
<evidence type="ECO:0000256" key="1">
    <source>
        <dbReference type="SAM" id="SignalP"/>
    </source>
</evidence>
<dbReference type="InterPro" id="IPR001434">
    <property type="entry name" value="OmcB-like_DUF11"/>
</dbReference>
<accession>A0A7V2SZ19</accession>